<keyword evidence="3" id="KW-0732">Signal</keyword>
<evidence type="ECO:0000256" key="1">
    <source>
        <dbReference type="SAM" id="MobiDB-lite"/>
    </source>
</evidence>
<feature type="region of interest" description="Disordered" evidence="1">
    <location>
        <begin position="135"/>
        <end position="226"/>
    </location>
</feature>
<keyword evidence="2" id="KW-0472">Membrane</keyword>
<name>A0A8J3YSQ5_9ACTN</name>
<evidence type="ECO:0000313" key="5">
    <source>
        <dbReference type="Proteomes" id="UP000619260"/>
    </source>
</evidence>
<gene>
    <name evidence="4" type="ORF">Val02_76920</name>
</gene>
<keyword evidence="5" id="KW-1185">Reference proteome</keyword>
<sequence>MAMYSRKRWPALLVAAVLGAGPALAAGAANAAPSDPSVAFSGGSVLNMLVCRSEPSTGRLTVPADSRVSFVNRLGQRAALRVDGHTVANVGANQTVPVTFSRGPASVTMAFECDAGLVEEFKTATVAVSAPEPREAPAAAANARAAAPAPQAGSGGGQANAPAAGRGGGGGAARQQSAPTPAAEPAGEATPSAAVDPWAPASEVPAAGVASGAAGTDTETVALPPPGVDVGVPTAAPGAPVNGPSGLLAMVATVLTVGVGVAAVRSAFARRSSRIAFA</sequence>
<evidence type="ECO:0000256" key="3">
    <source>
        <dbReference type="SAM" id="SignalP"/>
    </source>
</evidence>
<feature type="signal peptide" evidence="3">
    <location>
        <begin position="1"/>
        <end position="25"/>
    </location>
</feature>
<dbReference type="EMBL" id="BOPF01000039">
    <property type="protein sequence ID" value="GIJ50806.1"/>
    <property type="molecule type" value="Genomic_DNA"/>
</dbReference>
<organism evidence="4 5">
    <name type="scientific">Virgisporangium aliadipatigenens</name>
    <dbReference type="NCBI Taxonomy" id="741659"/>
    <lineage>
        <taxon>Bacteria</taxon>
        <taxon>Bacillati</taxon>
        <taxon>Actinomycetota</taxon>
        <taxon>Actinomycetes</taxon>
        <taxon>Micromonosporales</taxon>
        <taxon>Micromonosporaceae</taxon>
        <taxon>Virgisporangium</taxon>
    </lineage>
</organism>
<dbReference type="Proteomes" id="UP000619260">
    <property type="component" value="Unassembled WGS sequence"/>
</dbReference>
<accession>A0A8J3YSQ5</accession>
<feature type="chain" id="PRO_5038557600" evidence="3">
    <location>
        <begin position="26"/>
        <end position="278"/>
    </location>
</feature>
<comment type="caution">
    <text evidence="4">The sequence shown here is derived from an EMBL/GenBank/DDBJ whole genome shotgun (WGS) entry which is preliminary data.</text>
</comment>
<evidence type="ECO:0000256" key="2">
    <source>
        <dbReference type="SAM" id="Phobius"/>
    </source>
</evidence>
<feature type="compositionally biased region" description="Low complexity" evidence="1">
    <location>
        <begin position="136"/>
        <end position="152"/>
    </location>
</feature>
<dbReference type="AlphaFoldDB" id="A0A8J3YSQ5"/>
<proteinExistence type="predicted"/>
<keyword evidence="2" id="KW-1133">Transmembrane helix</keyword>
<feature type="compositionally biased region" description="Low complexity" evidence="1">
    <location>
        <begin position="173"/>
        <end position="214"/>
    </location>
</feature>
<feature type="transmembrane region" description="Helical" evidence="2">
    <location>
        <begin position="247"/>
        <end position="268"/>
    </location>
</feature>
<evidence type="ECO:0000313" key="4">
    <source>
        <dbReference type="EMBL" id="GIJ50806.1"/>
    </source>
</evidence>
<protein>
    <submittedName>
        <fullName evidence="4">Uncharacterized protein</fullName>
    </submittedName>
</protein>
<keyword evidence="2" id="KW-0812">Transmembrane</keyword>
<reference evidence="4" key="1">
    <citation type="submission" date="2021-01" db="EMBL/GenBank/DDBJ databases">
        <title>Whole genome shotgun sequence of Virgisporangium aliadipatigenens NBRC 105644.</title>
        <authorList>
            <person name="Komaki H."/>
            <person name="Tamura T."/>
        </authorList>
    </citation>
    <scope>NUCLEOTIDE SEQUENCE</scope>
    <source>
        <strain evidence="4">NBRC 105644</strain>
    </source>
</reference>